<dbReference type="EMBL" id="JACHXD010000001">
    <property type="protein sequence ID" value="MBB3117277.1"/>
    <property type="molecule type" value="Genomic_DNA"/>
</dbReference>
<dbReference type="RefSeq" id="WP_183439247.1">
    <property type="nucleotide sequence ID" value="NZ_JACHXD010000001.1"/>
</dbReference>
<proteinExistence type="predicted"/>
<dbReference type="PROSITE" id="PS51257">
    <property type="entry name" value="PROKAR_LIPOPROTEIN"/>
    <property type="match status" value="1"/>
</dbReference>
<name>A0A7W5FS71_9BURK</name>
<evidence type="ECO:0008006" key="3">
    <source>
        <dbReference type="Google" id="ProtNLM"/>
    </source>
</evidence>
<reference evidence="1 2" key="1">
    <citation type="submission" date="2020-08" db="EMBL/GenBank/DDBJ databases">
        <title>Genomic Encyclopedia of Type Strains, Phase III (KMG-III): the genomes of soil and plant-associated and newly described type strains.</title>
        <authorList>
            <person name="Whitman W."/>
        </authorList>
    </citation>
    <scope>NUCLEOTIDE SEQUENCE [LARGE SCALE GENOMIC DNA]</scope>
    <source>
        <strain evidence="1 2">CECT 8897</strain>
    </source>
</reference>
<organism evidence="1 2">
    <name type="scientific">Pseudoduganella violacea</name>
    <dbReference type="NCBI Taxonomy" id="1715466"/>
    <lineage>
        <taxon>Bacteria</taxon>
        <taxon>Pseudomonadati</taxon>
        <taxon>Pseudomonadota</taxon>
        <taxon>Betaproteobacteria</taxon>
        <taxon>Burkholderiales</taxon>
        <taxon>Oxalobacteraceae</taxon>
        <taxon>Telluria group</taxon>
        <taxon>Pseudoduganella</taxon>
    </lineage>
</organism>
<sequence>MQKFNTQHSFSRRASLYIVLALALLVTACSSLRLAYNNGDTLLYWWLDGYIDFDGEQKGEAKHDIDELFRWHRKTQLQDYVQVLQKAQAQLQQGKISRADLLASYHDARNRTQALLLKAAPDIADMALTLHPEQLAQMEKKFAKNNADFRKKNMKGDREQQNKFRYKKSMDQFELWFGNFSAEQEAAIRRASDARPLDNEIWLDERMRRQRSILELAQRIAREQPSREQAIAWVQSLIRESFARMDNSERKPFMDAYTNSTIDLVYTVVQLATPAQKAHAHKRIQGWIDDFNTLAAQAK</sequence>
<dbReference type="InterPro" id="IPR016875">
    <property type="entry name" value="UCP028200"/>
</dbReference>
<comment type="caution">
    <text evidence="1">The sequence shown here is derived from an EMBL/GenBank/DDBJ whole genome shotgun (WGS) entry which is preliminary data.</text>
</comment>
<evidence type="ECO:0000313" key="1">
    <source>
        <dbReference type="EMBL" id="MBB3117277.1"/>
    </source>
</evidence>
<protein>
    <recommendedName>
        <fullName evidence="3">Lipoprotein</fullName>
    </recommendedName>
</protein>
<accession>A0A7W5FS71</accession>
<evidence type="ECO:0000313" key="2">
    <source>
        <dbReference type="Proteomes" id="UP000541535"/>
    </source>
</evidence>
<dbReference type="Proteomes" id="UP000541535">
    <property type="component" value="Unassembled WGS sequence"/>
</dbReference>
<dbReference type="Pfam" id="PF19795">
    <property type="entry name" value="DUF6279"/>
    <property type="match status" value="1"/>
</dbReference>
<keyword evidence="2" id="KW-1185">Reference proteome</keyword>
<dbReference type="AlphaFoldDB" id="A0A7W5FS71"/>
<gene>
    <name evidence="1" type="ORF">FHS03_000296</name>
</gene>
<dbReference type="PIRSF" id="PIRSF028200">
    <property type="entry name" value="UCP028200"/>
    <property type="match status" value="1"/>
</dbReference>